<dbReference type="SUPFAM" id="SSF48452">
    <property type="entry name" value="TPR-like"/>
    <property type="match status" value="1"/>
</dbReference>
<dbReference type="SUPFAM" id="SSF52540">
    <property type="entry name" value="P-loop containing nucleoside triphosphate hydrolases"/>
    <property type="match status" value="1"/>
</dbReference>
<keyword evidence="1" id="KW-0812">Transmembrane</keyword>
<dbReference type="PANTHER" id="PTHR46082:SF6">
    <property type="entry name" value="AAA+ ATPASE DOMAIN-CONTAINING PROTEIN-RELATED"/>
    <property type="match status" value="1"/>
</dbReference>
<evidence type="ECO:0000313" key="3">
    <source>
        <dbReference type="Proteomes" id="UP000267804"/>
    </source>
</evidence>
<sequence length="826" mass="89526">MATQTVWALGTAPVQGSGIQLNFFENPDVTRGALASLAAPIGRIGGARPVRGREGLIARIEQARLDPDSEEKIWVLHGLGGVGKSATALAIARQAESTGADVWWMHAADADSLATFMATLASRLGASQEIRHRNVADLVWERLRVHQRAWLLVLDGLDNPASGDGDVPPFSDGSGWVRPLAGGLGCVVITSRESRPEIWGTWCRLSEVQVLSPDVAAQVLLDHAPHLVDSESQARSLGATLGGLPLALQMAGDALATAAATPYELTRPRMPRTFDEYRSQIEISPGDGASAGAEPATELLDVLASTWKISLDAVSGSDREDAVAMLGFLSCFADAPIPVALLLQLEVIRLVLPRVGTPDDVSRHLRSLESVGLLKIEAGSSEEGSREPFSLIYVHPLVRRCCRSDPRIRNDLAWLQSQATIMIDFLVSEVLQEANDWRLWTVLEPHVFDISAAMVATPGFTDIAVSIMCRLGVLAAKSLQVCGAYEEAGRRLRDVESLQRVYLPRHDERHLELSEAFASLARHRGNLDGAATAYRGIYNSCIRTYGLLHRKSIRVGAGLAGVLHQQGDAAAAGELLETILQAAQEGLGEHDRQTLALRANIACLLYEAGARDIAEERTQQVLVDQEAVLGPRAEDTLRTRLNLAQMYRFRGAFELSADEYATAIKAFDAVHGVWSLRSLNARISMAGLVRDQGDSREAERLYRSVLADAERFLGPDHLVTRKAARRLRSLVLRNDADDSGGFHGLAAAEIGFSATDGPPAKLHSVESNPTEGWMLGESIPEYHSSTLRSLRHLNSDAWSLGKSGRRIRALVVIVFFGLLAVLMLLG</sequence>
<dbReference type="Gene3D" id="1.25.40.10">
    <property type="entry name" value="Tetratricopeptide repeat domain"/>
    <property type="match status" value="2"/>
</dbReference>
<dbReference type="InterPro" id="IPR011990">
    <property type="entry name" value="TPR-like_helical_dom_sf"/>
</dbReference>
<dbReference type="Pfam" id="PF13374">
    <property type="entry name" value="TPR_10"/>
    <property type="match status" value="1"/>
</dbReference>
<dbReference type="InterPro" id="IPR053137">
    <property type="entry name" value="NLR-like"/>
</dbReference>
<dbReference type="Gene3D" id="3.40.50.300">
    <property type="entry name" value="P-loop containing nucleotide triphosphate hydrolases"/>
    <property type="match status" value="1"/>
</dbReference>
<dbReference type="Proteomes" id="UP000267804">
    <property type="component" value="Chromosome"/>
</dbReference>
<evidence type="ECO:0000313" key="2">
    <source>
        <dbReference type="EMBL" id="AYF26724.1"/>
    </source>
</evidence>
<accession>A0A386WJ29</accession>
<name>A0A386WJ29_9ACTN</name>
<evidence type="ECO:0008006" key="4">
    <source>
        <dbReference type="Google" id="ProtNLM"/>
    </source>
</evidence>
<dbReference type="KEGG" id="mtua:CSH63_04455"/>
<dbReference type="RefSeq" id="WP_120569150.1">
    <property type="nucleotide sequence ID" value="NZ_CP024087.1"/>
</dbReference>
<protein>
    <recommendedName>
        <fullName evidence="4">Tetratricopeptide repeat-containing protein</fullName>
    </recommendedName>
</protein>
<reference evidence="2 3" key="1">
    <citation type="submission" date="2017-10" db="EMBL/GenBank/DDBJ databases">
        <title>Integration of genomic and chemical information greatly accelerates assignment of the full stereostructure of myelolactone, a potent inhibitor of myeloma from a marine-derived Micromonospora.</title>
        <authorList>
            <person name="Kim M.C."/>
            <person name="Machado H."/>
            <person name="Jensen P.R."/>
            <person name="Fenical W."/>
        </authorList>
    </citation>
    <scope>NUCLEOTIDE SEQUENCE [LARGE SCALE GENOMIC DNA]</scope>
    <source>
        <strain evidence="2 3">CNY-010</strain>
    </source>
</reference>
<organism evidence="2 3">
    <name type="scientific">Micromonospora tulbaghiae</name>
    <dbReference type="NCBI Taxonomy" id="479978"/>
    <lineage>
        <taxon>Bacteria</taxon>
        <taxon>Bacillati</taxon>
        <taxon>Actinomycetota</taxon>
        <taxon>Actinomycetes</taxon>
        <taxon>Micromonosporales</taxon>
        <taxon>Micromonosporaceae</taxon>
        <taxon>Micromonospora</taxon>
    </lineage>
</organism>
<dbReference type="GO" id="GO:0043531">
    <property type="term" value="F:ADP binding"/>
    <property type="evidence" value="ECO:0007669"/>
    <property type="project" value="InterPro"/>
</dbReference>
<dbReference type="EMBL" id="CP024087">
    <property type="protein sequence ID" value="AYF26724.1"/>
    <property type="molecule type" value="Genomic_DNA"/>
</dbReference>
<keyword evidence="1" id="KW-1133">Transmembrane helix</keyword>
<keyword evidence="1" id="KW-0472">Membrane</keyword>
<proteinExistence type="predicted"/>
<evidence type="ECO:0000256" key="1">
    <source>
        <dbReference type="SAM" id="Phobius"/>
    </source>
</evidence>
<dbReference type="PANTHER" id="PTHR46082">
    <property type="entry name" value="ATP/GTP-BINDING PROTEIN-RELATED"/>
    <property type="match status" value="1"/>
</dbReference>
<feature type="transmembrane region" description="Helical" evidence="1">
    <location>
        <begin position="807"/>
        <end position="825"/>
    </location>
</feature>
<dbReference type="InterPro" id="IPR027417">
    <property type="entry name" value="P-loop_NTPase"/>
</dbReference>
<dbReference type="AlphaFoldDB" id="A0A386WJ29"/>
<dbReference type="PRINTS" id="PR00364">
    <property type="entry name" value="DISEASERSIST"/>
</dbReference>
<gene>
    <name evidence="2" type="ORF">CSH63_04455</name>
</gene>